<protein>
    <submittedName>
        <fullName evidence="1">Uncharacterized protein</fullName>
    </submittedName>
</protein>
<proteinExistence type="predicted"/>
<sequence length="184" mass="19757">MALAVLIAIAFLTQCASGYLICEQLQTGLCTYAIASNGRRCVLENLLTKDGRMQLECKTSTVTVGFMDEWIETDECVNACGLDRNSVGISSDDLLRRGFTSRLCSSDCYRNCPNVVDLYFNLALAEGGFLPNICESERNPRRVMTGIRSSSAASSPAIATAAAPCSDNEHCGTAAYPPAESPAY</sequence>
<evidence type="ECO:0000313" key="2">
    <source>
        <dbReference type="Proteomes" id="UP001057402"/>
    </source>
</evidence>
<dbReference type="Proteomes" id="UP001057402">
    <property type="component" value="Chromosome 3"/>
</dbReference>
<accession>A0ACB9RNR1</accession>
<reference evidence="2" key="1">
    <citation type="journal article" date="2023" name="Front. Plant Sci.">
        <title>Chromosomal-level genome assembly of Melastoma candidum provides insights into trichome evolution.</title>
        <authorList>
            <person name="Zhong Y."/>
            <person name="Wu W."/>
            <person name="Sun C."/>
            <person name="Zou P."/>
            <person name="Liu Y."/>
            <person name="Dai S."/>
            <person name="Zhou R."/>
        </authorList>
    </citation>
    <scope>NUCLEOTIDE SEQUENCE [LARGE SCALE GENOMIC DNA]</scope>
</reference>
<gene>
    <name evidence="1" type="ORF">MLD38_006848</name>
</gene>
<dbReference type="EMBL" id="CM042882">
    <property type="protein sequence ID" value="KAI4380685.1"/>
    <property type="molecule type" value="Genomic_DNA"/>
</dbReference>
<evidence type="ECO:0000313" key="1">
    <source>
        <dbReference type="EMBL" id="KAI4380685.1"/>
    </source>
</evidence>
<comment type="caution">
    <text evidence="1">The sequence shown here is derived from an EMBL/GenBank/DDBJ whole genome shotgun (WGS) entry which is preliminary data.</text>
</comment>
<organism evidence="1 2">
    <name type="scientific">Melastoma candidum</name>
    <dbReference type="NCBI Taxonomy" id="119954"/>
    <lineage>
        <taxon>Eukaryota</taxon>
        <taxon>Viridiplantae</taxon>
        <taxon>Streptophyta</taxon>
        <taxon>Embryophyta</taxon>
        <taxon>Tracheophyta</taxon>
        <taxon>Spermatophyta</taxon>
        <taxon>Magnoliopsida</taxon>
        <taxon>eudicotyledons</taxon>
        <taxon>Gunneridae</taxon>
        <taxon>Pentapetalae</taxon>
        <taxon>rosids</taxon>
        <taxon>malvids</taxon>
        <taxon>Myrtales</taxon>
        <taxon>Melastomataceae</taxon>
        <taxon>Melastomatoideae</taxon>
        <taxon>Melastomateae</taxon>
        <taxon>Melastoma</taxon>
    </lineage>
</organism>
<keyword evidence="2" id="KW-1185">Reference proteome</keyword>
<name>A0ACB9RNR1_9MYRT</name>